<dbReference type="InterPro" id="IPR003871">
    <property type="entry name" value="RFA1B/D_OB_1st"/>
</dbReference>
<dbReference type="AlphaFoldDB" id="V4LIB2"/>
<gene>
    <name evidence="2" type="ORF">EUTSA_v10002031mg</name>
</gene>
<keyword evidence="3" id="KW-1185">Reference proteome</keyword>
<dbReference type="OrthoDB" id="1113238at2759"/>
<sequence>MGVELLLIDTKSTTMQGFISANRLFRYKQALKANSIYKMKNFMITDCKTLYKVSSHKHGISFTNHTTFDEQNDADHKIDTQQFRLRTFQDLAPIVDRHCDLYDIIGHIRLIKGDNLHNPTPMSVVPETPDGKQDAMVFLHVQMKDGETVRIYLWDKIAAKFRTRWNESETKPAVILITTINPKTVGDAIALSSTSATRLFFDSDISETKEFPEKLGTDGESAAAVNSSSSAVTKLETVTLNEIQKFVQDETPQIASFVCTATIVDVLREYGWNFISCTGCKNKMRKSETSLFCTNPKCKKPNNLGLLSYRIEVAVRDTNGLATFVLFDSEVTKLCGREAPEVMNKMKAV</sequence>
<evidence type="ECO:0000313" key="3">
    <source>
        <dbReference type="Proteomes" id="UP000030689"/>
    </source>
</evidence>
<dbReference type="KEGG" id="eus:EUTSA_v10002031mg"/>
<name>V4LIB2_EUTSA</name>
<dbReference type="SUPFAM" id="SSF50249">
    <property type="entry name" value="Nucleic acid-binding proteins"/>
    <property type="match status" value="2"/>
</dbReference>
<dbReference type="PANTHER" id="PTHR47165:SF4">
    <property type="entry name" value="OS03G0429900 PROTEIN"/>
    <property type="match status" value="1"/>
</dbReference>
<dbReference type="Gramene" id="ESQ50275">
    <property type="protein sequence ID" value="ESQ50275"/>
    <property type="gene ID" value="EUTSA_v10002031mg"/>
</dbReference>
<dbReference type="eggNOG" id="KOG0987">
    <property type="taxonomic scope" value="Eukaryota"/>
</dbReference>
<dbReference type="PANTHER" id="PTHR47165">
    <property type="entry name" value="OS03G0429900 PROTEIN"/>
    <property type="match status" value="1"/>
</dbReference>
<dbReference type="CDD" id="cd04480">
    <property type="entry name" value="RPA1_DBD_A_like"/>
    <property type="match status" value="1"/>
</dbReference>
<dbReference type="InterPro" id="IPR012340">
    <property type="entry name" value="NA-bd_OB-fold"/>
</dbReference>
<dbReference type="OMA" id="DIVGRTC"/>
<dbReference type="EMBL" id="KI517398">
    <property type="protein sequence ID" value="ESQ50275.1"/>
    <property type="molecule type" value="Genomic_DNA"/>
</dbReference>
<protein>
    <recommendedName>
        <fullName evidence="1">Replication protein A 70 kDa DNA-binding subunit B/D first OB fold domain-containing protein</fullName>
    </recommendedName>
</protein>
<feature type="domain" description="Replication protein A 70 kDa DNA-binding subunit B/D first OB fold" evidence="1">
    <location>
        <begin position="3"/>
        <end position="68"/>
    </location>
</feature>
<evidence type="ECO:0000313" key="2">
    <source>
        <dbReference type="EMBL" id="ESQ50275.1"/>
    </source>
</evidence>
<evidence type="ECO:0000259" key="1">
    <source>
        <dbReference type="Pfam" id="PF02721"/>
    </source>
</evidence>
<accession>V4LIB2</accession>
<dbReference type="STRING" id="72664.V4LIB2"/>
<dbReference type="Proteomes" id="UP000030689">
    <property type="component" value="Unassembled WGS sequence"/>
</dbReference>
<organism evidence="2 3">
    <name type="scientific">Eutrema salsugineum</name>
    <name type="common">Saltwater cress</name>
    <name type="synonym">Sisymbrium salsugineum</name>
    <dbReference type="NCBI Taxonomy" id="72664"/>
    <lineage>
        <taxon>Eukaryota</taxon>
        <taxon>Viridiplantae</taxon>
        <taxon>Streptophyta</taxon>
        <taxon>Embryophyta</taxon>
        <taxon>Tracheophyta</taxon>
        <taxon>Spermatophyta</taxon>
        <taxon>Magnoliopsida</taxon>
        <taxon>eudicotyledons</taxon>
        <taxon>Gunneridae</taxon>
        <taxon>Pentapetalae</taxon>
        <taxon>rosids</taxon>
        <taxon>malvids</taxon>
        <taxon>Brassicales</taxon>
        <taxon>Brassicaceae</taxon>
        <taxon>Eutremeae</taxon>
        <taxon>Eutrema</taxon>
    </lineage>
</organism>
<dbReference type="Pfam" id="PF02721">
    <property type="entry name" value="DUF223"/>
    <property type="match status" value="1"/>
</dbReference>
<proteinExistence type="predicted"/>
<reference evidence="2 3" key="1">
    <citation type="journal article" date="2013" name="Front. Plant Sci.">
        <title>The Reference Genome of the Halophytic Plant Eutrema salsugineum.</title>
        <authorList>
            <person name="Yang R."/>
            <person name="Jarvis D.E."/>
            <person name="Chen H."/>
            <person name="Beilstein M.A."/>
            <person name="Grimwood J."/>
            <person name="Jenkins J."/>
            <person name="Shu S."/>
            <person name="Prochnik S."/>
            <person name="Xin M."/>
            <person name="Ma C."/>
            <person name="Schmutz J."/>
            <person name="Wing R.A."/>
            <person name="Mitchell-Olds T."/>
            <person name="Schumaker K.S."/>
            <person name="Wang X."/>
        </authorList>
    </citation>
    <scope>NUCLEOTIDE SEQUENCE [LARGE SCALE GENOMIC DNA]</scope>
</reference>
<dbReference type="Gene3D" id="2.40.50.140">
    <property type="entry name" value="Nucleic acid-binding proteins"/>
    <property type="match status" value="3"/>
</dbReference>